<dbReference type="AlphaFoldDB" id="U5EJA3"/>
<dbReference type="PANTHER" id="PTHR24064">
    <property type="entry name" value="SOLUTE CARRIER FAMILY 22 MEMBER"/>
    <property type="match status" value="1"/>
</dbReference>
<dbReference type="Pfam" id="PF00083">
    <property type="entry name" value="Sugar_tr"/>
    <property type="match status" value="1"/>
</dbReference>
<evidence type="ECO:0000259" key="6">
    <source>
        <dbReference type="PROSITE" id="PS50850"/>
    </source>
</evidence>
<evidence type="ECO:0000256" key="2">
    <source>
        <dbReference type="ARBA" id="ARBA00022692"/>
    </source>
</evidence>
<feature type="transmembrane region" description="Helical" evidence="5">
    <location>
        <begin position="138"/>
        <end position="157"/>
    </location>
</feature>
<dbReference type="PROSITE" id="PS50850">
    <property type="entry name" value="MFS"/>
    <property type="match status" value="1"/>
</dbReference>
<protein>
    <submittedName>
        <fullName evidence="7">Putative synaptic vesicle transporter svop</fullName>
    </submittedName>
</protein>
<dbReference type="SUPFAM" id="SSF103473">
    <property type="entry name" value="MFS general substrate transporter"/>
    <property type="match status" value="1"/>
</dbReference>
<keyword evidence="3 5" id="KW-1133">Transmembrane helix</keyword>
<evidence type="ECO:0000313" key="7">
    <source>
        <dbReference type="EMBL" id="JAB57566.1"/>
    </source>
</evidence>
<feature type="transmembrane region" description="Helical" evidence="5">
    <location>
        <begin position="399"/>
        <end position="416"/>
    </location>
</feature>
<evidence type="ECO:0000256" key="1">
    <source>
        <dbReference type="ARBA" id="ARBA00004141"/>
    </source>
</evidence>
<feature type="transmembrane region" description="Helical" evidence="5">
    <location>
        <begin position="106"/>
        <end position="126"/>
    </location>
</feature>
<proteinExistence type="evidence at transcript level"/>
<feature type="transmembrane region" description="Helical" evidence="5">
    <location>
        <begin position="197"/>
        <end position="218"/>
    </location>
</feature>
<dbReference type="GO" id="GO:0016020">
    <property type="term" value="C:membrane"/>
    <property type="evidence" value="ECO:0007669"/>
    <property type="project" value="UniProtKB-SubCell"/>
</dbReference>
<feature type="transmembrane region" description="Helical" evidence="5">
    <location>
        <begin position="32"/>
        <end position="51"/>
    </location>
</feature>
<keyword evidence="2 5" id="KW-0812">Transmembrane</keyword>
<dbReference type="InterPro" id="IPR005828">
    <property type="entry name" value="MFS_sugar_transport-like"/>
</dbReference>
<dbReference type="InterPro" id="IPR020846">
    <property type="entry name" value="MFS_dom"/>
</dbReference>
<dbReference type="InterPro" id="IPR036259">
    <property type="entry name" value="MFS_trans_sf"/>
</dbReference>
<organism evidence="7">
    <name type="scientific">Corethrella appendiculata</name>
    <dbReference type="NCBI Taxonomy" id="1370023"/>
    <lineage>
        <taxon>Eukaryota</taxon>
        <taxon>Metazoa</taxon>
        <taxon>Ecdysozoa</taxon>
        <taxon>Arthropoda</taxon>
        <taxon>Hexapoda</taxon>
        <taxon>Insecta</taxon>
        <taxon>Pterygota</taxon>
        <taxon>Neoptera</taxon>
        <taxon>Endopterygota</taxon>
        <taxon>Diptera</taxon>
        <taxon>Nematocera</taxon>
        <taxon>Culicoidea</taxon>
        <taxon>Chaoboridae</taxon>
        <taxon>Corethrella</taxon>
    </lineage>
</organism>
<feature type="non-terminal residue" evidence="7">
    <location>
        <position position="1"/>
    </location>
</feature>
<keyword evidence="4 5" id="KW-0472">Membrane</keyword>
<feature type="domain" description="Major facilitator superfamily (MFS) profile" evidence="6">
    <location>
        <begin position="34"/>
        <end position="491"/>
    </location>
</feature>
<name>U5EJA3_9DIPT</name>
<sequence length="511" mass="58081">DEKIQMTDESKEKIDLKNIINKVIDKMGRFQIVVVFILSICESITSINHILTSFHTYTPDYYCRNHNESKCEYINETAVYTCEDVEFANDDWTIVTEYKLVCNRRYLAPLISTLYFIGVTFGSISCGILSDKYGRKRIAMICLCSQLFLGLIISYTSRLEQFIILRTIQGFFIQGLQGCGYTLLLELSPNKYRTIVACCYSLFWTFGEITIGSVSYFIRNWKFLQVYLSIPSILLFSLIWIVPESPLWLFTSRKLKVSLKSIRRTAKLNNDSYYELIPRKIENCDVTITESPNLGDNKPNPLLIIFKSSILRKHAFVMITSWISTLMGYYGIIFYMSNLPGRHTNFIICAIIEYIGSIITIVIFNKIGRKMPTICYQYLNGTLCLVIGVLSLWNTNENSILSTIIVILAILTKASVGSSNFGIAIYTAEIFPTVCRGASAGLLNSIGRIGSMTAPQLILLRGHYGDLLPLSVLGCLLLFSGSLIFLLPETKNISLLNNLEEVNKKWRKMKK</sequence>
<dbReference type="GO" id="GO:0022857">
    <property type="term" value="F:transmembrane transporter activity"/>
    <property type="evidence" value="ECO:0007669"/>
    <property type="project" value="InterPro"/>
</dbReference>
<evidence type="ECO:0000256" key="3">
    <source>
        <dbReference type="ARBA" id="ARBA00022989"/>
    </source>
</evidence>
<feature type="transmembrane region" description="Helical" evidence="5">
    <location>
        <begin position="376"/>
        <end position="393"/>
    </location>
</feature>
<feature type="transmembrane region" description="Helical" evidence="5">
    <location>
        <begin position="343"/>
        <end position="364"/>
    </location>
</feature>
<feature type="transmembrane region" description="Helical" evidence="5">
    <location>
        <begin position="224"/>
        <end position="250"/>
    </location>
</feature>
<feature type="transmembrane region" description="Helical" evidence="5">
    <location>
        <begin position="315"/>
        <end position="337"/>
    </location>
</feature>
<accession>U5EJA3</accession>
<evidence type="ECO:0000256" key="4">
    <source>
        <dbReference type="ARBA" id="ARBA00023136"/>
    </source>
</evidence>
<dbReference type="Gene3D" id="1.20.1250.20">
    <property type="entry name" value="MFS general substrate transporter like domains"/>
    <property type="match status" value="1"/>
</dbReference>
<dbReference type="EMBL" id="GANO01002305">
    <property type="protein sequence ID" value="JAB57566.1"/>
    <property type="molecule type" value="mRNA"/>
</dbReference>
<comment type="subcellular location">
    <subcellularLocation>
        <location evidence="1">Membrane</location>
        <topology evidence="1">Multi-pass membrane protein</topology>
    </subcellularLocation>
</comment>
<feature type="transmembrane region" description="Helical" evidence="5">
    <location>
        <begin position="467"/>
        <end position="487"/>
    </location>
</feature>
<evidence type="ECO:0000256" key="5">
    <source>
        <dbReference type="SAM" id="Phobius"/>
    </source>
</evidence>
<feature type="transmembrane region" description="Helical" evidence="5">
    <location>
        <begin position="163"/>
        <end position="185"/>
    </location>
</feature>
<reference evidence="7" key="1">
    <citation type="journal article" date="2014" name="Insect Biochem. Mol. Biol.">
        <title>An insight into the sialome of the frog biting fly, Corethrella appendiculata.</title>
        <authorList>
            <person name="Ribeiro J.M.C."/>
            <person name="Chagas A.C."/>
            <person name="Pham V.M."/>
            <person name="Lounibos L.P."/>
            <person name="Calvo E."/>
        </authorList>
    </citation>
    <scope>NUCLEOTIDE SEQUENCE</scope>
    <source>
        <tissue evidence="7">Salivary glands</tissue>
    </source>
</reference>